<dbReference type="Proteomes" id="UP001198571">
    <property type="component" value="Unassembled WGS sequence"/>
</dbReference>
<dbReference type="RefSeq" id="WP_226937091.1">
    <property type="nucleotide sequence ID" value="NZ_JACDXX010000018.1"/>
</dbReference>
<dbReference type="EMBL" id="JACDXX010000018">
    <property type="protein sequence ID" value="MCB5411627.1"/>
    <property type="molecule type" value="Genomic_DNA"/>
</dbReference>
<accession>A0ABS8CQH7</accession>
<reference evidence="1 2" key="1">
    <citation type="submission" date="2020-07" db="EMBL/GenBank/DDBJ databases">
        <title>Pseudogemmobacter sp. nov., isolated from poultry manure in Taiwan.</title>
        <authorList>
            <person name="Lin S.-Y."/>
            <person name="Tang Y.-S."/>
            <person name="Young C.-C."/>
        </authorList>
    </citation>
    <scope>NUCLEOTIDE SEQUENCE [LARGE SCALE GENOMIC DNA]</scope>
    <source>
        <strain evidence="1 2">CC-YST710</strain>
    </source>
</reference>
<dbReference type="InterPro" id="IPR010775">
    <property type="entry name" value="DUF1365"/>
</dbReference>
<dbReference type="PANTHER" id="PTHR33973">
    <property type="entry name" value="OS07G0153300 PROTEIN"/>
    <property type="match status" value="1"/>
</dbReference>
<dbReference type="Pfam" id="PF07103">
    <property type="entry name" value="DUF1365"/>
    <property type="match status" value="1"/>
</dbReference>
<keyword evidence="2" id="KW-1185">Reference proteome</keyword>
<organism evidence="1 2">
    <name type="scientific">Pseudogemmobacter faecipullorum</name>
    <dbReference type="NCBI Taxonomy" id="2755041"/>
    <lineage>
        <taxon>Bacteria</taxon>
        <taxon>Pseudomonadati</taxon>
        <taxon>Pseudomonadota</taxon>
        <taxon>Alphaproteobacteria</taxon>
        <taxon>Rhodobacterales</taxon>
        <taxon>Paracoccaceae</taxon>
        <taxon>Pseudogemmobacter</taxon>
    </lineage>
</organism>
<evidence type="ECO:0000313" key="2">
    <source>
        <dbReference type="Proteomes" id="UP001198571"/>
    </source>
</evidence>
<dbReference type="PANTHER" id="PTHR33973:SF4">
    <property type="entry name" value="OS07G0153300 PROTEIN"/>
    <property type="match status" value="1"/>
</dbReference>
<protein>
    <submittedName>
        <fullName evidence="1">DUF1365 domain-containing protein</fullName>
    </submittedName>
</protein>
<name>A0ABS8CQH7_9RHOB</name>
<comment type="caution">
    <text evidence="1">The sequence shown here is derived from an EMBL/GenBank/DDBJ whole genome shotgun (WGS) entry which is preliminary data.</text>
</comment>
<proteinExistence type="predicted"/>
<gene>
    <name evidence="1" type="ORF">H0485_16670</name>
</gene>
<sequence length="259" mass="28768">MGDLASILTGGKVLHLTADVSHARRGALRHAFRYRVDYLLLSPGAARPQGLFRLGRMGLFSFHQPDHGGRRKAGEGAAWAWAALEQAGLTRDDTMTLALMAQPRFLGFWFNPVSFWMVLRGPDLLAVIAEVNNTFGQRHSYLCHHNGFAPIRPEDRLNTEKLFHVSPFQEVAGGYEFRFTVTNDKVAVLIRQINGAEGLVATLHATPRPLKQSSLMAAALRRPGGALRIVALIYWQALRLRLKGAAYRRLPAPPNEEIS</sequence>
<evidence type="ECO:0000313" key="1">
    <source>
        <dbReference type="EMBL" id="MCB5411627.1"/>
    </source>
</evidence>